<dbReference type="InterPro" id="IPR050317">
    <property type="entry name" value="Plant_Fungal_Acyltransferase"/>
</dbReference>
<accession>A0ABR2VC39</accession>
<dbReference type="Gene3D" id="3.30.559.10">
    <property type="entry name" value="Chloramphenicol acetyltransferase-like domain"/>
    <property type="match status" value="2"/>
</dbReference>
<dbReference type="PANTHER" id="PTHR31642:SF310">
    <property type="entry name" value="FATTY ALCOHOL:CAFFEOYL-COA ACYLTRANSFERASE"/>
    <property type="match status" value="1"/>
</dbReference>
<comment type="caution">
    <text evidence="2">The sequence shown here is derived from an EMBL/GenBank/DDBJ whole genome shotgun (WGS) entry which is preliminary data.</text>
</comment>
<dbReference type="EMBL" id="JARVKF010000046">
    <property type="protein sequence ID" value="KAK9424094.1"/>
    <property type="molecule type" value="Genomic_DNA"/>
</dbReference>
<organism evidence="2 3">
    <name type="scientific">Seiridium unicorne</name>
    <dbReference type="NCBI Taxonomy" id="138068"/>
    <lineage>
        <taxon>Eukaryota</taxon>
        <taxon>Fungi</taxon>
        <taxon>Dikarya</taxon>
        <taxon>Ascomycota</taxon>
        <taxon>Pezizomycotina</taxon>
        <taxon>Sordariomycetes</taxon>
        <taxon>Xylariomycetidae</taxon>
        <taxon>Amphisphaeriales</taxon>
        <taxon>Sporocadaceae</taxon>
        <taxon>Seiridium</taxon>
    </lineage>
</organism>
<proteinExistence type="predicted"/>
<evidence type="ECO:0000313" key="2">
    <source>
        <dbReference type="EMBL" id="KAK9424094.1"/>
    </source>
</evidence>
<dbReference type="Proteomes" id="UP001408356">
    <property type="component" value="Unassembled WGS sequence"/>
</dbReference>
<reference evidence="2 3" key="1">
    <citation type="journal article" date="2024" name="J. Plant Pathol.">
        <title>Sequence and assembly of the genome of Seiridium unicorne, isolate CBS 538.82, causal agent of cypress canker disease.</title>
        <authorList>
            <person name="Scali E."/>
            <person name="Rocca G.D."/>
            <person name="Danti R."/>
            <person name="Garbelotto M."/>
            <person name="Barberini S."/>
            <person name="Baroncelli R."/>
            <person name="Emiliani G."/>
        </authorList>
    </citation>
    <scope>NUCLEOTIDE SEQUENCE [LARGE SCALE GENOMIC DNA]</scope>
    <source>
        <strain evidence="2 3">BM-138-508</strain>
    </source>
</reference>
<keyword evidence="1" id="KW-0808">Transferase</keyword>
<sequence>MATTQEIRVRPLGAATQGEDQVFQLSDLDHLMPKLYVHMIEIFEQPESVDKSVIVANLVKGLERALADYPILTGTLHFDNKARRIVVKKQPGSSLTLSIKEADDSDIPPFAVLDKHDFPVHLLDSPKVLPPLFVAEHWNPIPSNDISSDGPAVAGAQVTFIKGGLIIGLAIPHQVCDGPAFEALLTAWARYASAATRGEDLNQLPDTSSEIPGRGVLTAKSKPILSAEELQKLSEKFPTMKMRDGPPAPPPADFKMPVVKTRIWHFPKSKLQQLKAQCSAGLEPGTWISTYDAILAMMWRATVRAKSPLLKPDPNAPSKAVHAVNGRGRADPPISERYIGTAITMPQSKELTVADVLGDLEITLPVLARAVRASTASVTPEYLNDLVKYAAGSHDLRWTELDMHWVLGLDCMAFDWHTMKSYRDHNFGFGGPAALRWPHPGFEGFFFVLPTRANVRNAGPDEGIEVCFGLEENCYAELEKDEEFARYAEQRGLGI</sequence>
<evidence type="ECO:0000313" key="3">
    <source>
        <dbReference type="Proteomes" id="UP001408356"/>
    </source>
</evidence>
<protein>
    <submittedName>
        <fullName evidence="2">Trichothecene 3-o-acetyltransferase</fullName>
    </submittedName>
</protein>
<dbReference type="Pfam" id="PF02458">
    <property type="entry name" value="Transferase"/>
    <property type="match status" value="2"/>
</dbReference>
<keyword evidence="3" id="KW-1185">Reference proteome</keyword>
<gene>
    <name evidence="2" type="ORF">SUNI508_03582</name>
</gene>
<name>A0ABR2VC39_9PEZI</name>
<evidence type="ECO:0000256" key="1">
    <source>
        <dbReference type="ARBA" id="ARBA00022679"/>
    </source>
</evidence>
<dbReference type="PANTHER" id="PTHR31642">
    <property type="entry name" value="TRICHOTHECENE 3-O-ACETYLTRANSFERASE"/>
    <property type="match status" value="1"/>
</dbReference>
<dbReference type="InterPro" id="IPR023213">
    <property type="entry name" value="CAT-like_dom_sf"/>
</dbReference>